<gene>
    <name evidence="9" type="ORF">OO17_14805</name>
</gene>
<comment type="caution">
    <text evidence="9">The sequence shown here is derived from an EMBL/GenBank/DDBJ whole genome shotgun (WGS) entry which is preliminary data.</text>
</comment>
<protein>
    <submittedName>
        <fullName evidence="9">Glycosyl transferase</fullName>
    </submittedName>
</protein>
<dbReference type="GO" id="GO:0016780">
    <property type="term" value="F:phosphotransferase activity, for other substituted phosphate groups"/>
    <property type="evidence" value="ECO:0007669"/>
    <property type="project" value="InterPro"/>
</dbReference>
<evidence type="ECO:0000256" key="5">
    <source>
        <dbReference type="ARBA" id="ARBA00022989"/>
    </source>
</evidence>
<dbReference type="OrthoDB" id="9783652at2"/>
<feature type="transmembrane region" description="Helical" evidence="8">
    <location>
        <begin position="185"/>
        <end position="203"/>
    </location>
</feature>
<evidence type="ECO:0000313" key="10">
    <source>
        <dbReference type="Proteomes" id="UP000032515"/>
    </source>
</evidence>
<dbReference type="CDD" id="cd06854">
    <property type="entry name" value="GT_WbpL_WbcO_like"/>
    <property type="match status" value="1"/>
</dbReference>
<evidence type="ECO:0000256" key="8">
    <source>
        <dbReference type="SAM" id="Phobius"/>
    </source>
</evidence>
<feature type="transmembrane region" description="Helical" evidence="8">
    <location>
        <begin position="108"/>
        <end position="129"/>
    </location>
</feature>
<comment type="subcellular location">
    <subcellularLocation>
        <location evidence="1">Cell membrane</location>
        <topology evidence="1">Multi-pass membrane protein</topology>
    </subcellularLocation>
</comment>
<dbReference type="GO" id="GO:0044038">
    <property type="term" value="P:cell wall macromolecule biosynthetic process"/>
    <property type="evidence" value="ECO:0007669"/>
    <property type="project" value="TreeGrafter"/>
</dbReference>
<accession>A0A0D7ELL4</accession>
<keyword evidence="3 9" id="KW-0808">Transferase</keyword>
<reference evidence="9 10" key="1">
    <citation type="submission" date="2014-11" db="EMBL/GenBank/DDBJ databases">
        <title>Genomics and ecophysiology of heterotrophic nitrogen fixing bacteria isolated from estuarine surface water.</title>
        <authorList>
            <person name="Bentzon-Tilia M."/>
            <person name="Severin I."/>
            <person name="Hansen L.H."/>
            <person name="Riemann L."/>
        </authorList>
    </citation>
    <scope>NUCLEOTIDE SEQUENCE [LARGE SCALE GENOMIC DNA]</scope>
    <source>
        <strain evidence="9 10">BAL398</strain>
    </source>
</reference>
<feature type="transmembrane region" description="Helical" evidence="8">
    <location>
        <begin position="210"/>
        <end position="231"/>
    </location>
</feature>
<comment type="cofactor">
    <cofactor evidence="7">
        <name>Mg(2+)</name>
        <dbReference type="ChEBI" id="CHEBI:18420"/>
    </cofactor>
</comment>
<dbReference type="GO" id="GO:0046872">
    <property type="term" value="F:metal ion binding"/>
    <property type="evidence" value="ECO:0007669"/>
    <property type="project" value="UniProtKB-KW"/>
</dbReference>
<dbReference type="PATRIC" id="fig|1076.23.peg.3147"/>
<feature type="transmembrane region" description="Helical" evidence="8">
    <location>
        <begin position="135"/>
        <end position="153"/>
    </location>
</feature>
<dbReference type="GO" id="GO:0071555">
    <property type="term" value="P:cell wall organization"/>
    <property type="evidence" value="ECO:0007669"/>
    <property type="project" value="TreeGrafter"/>
</dbReference>
<feature type="transmembrane region" description="Helical" evidence="8">
    <location>
        <begin position="237"/>
        <end position="256"/>
    </location>
</feature>
<dbReference type="AlphaFoldDB" id="A0A0D7ELL4"/>
<dbReference type="EMBL" id="JXXE01000295">
    <property type="protein sequence ID" value="KIZ41556.1"/>
    <property type="molecule type" value="Genomic_DNA"/>
</dbReference>
<evidence type="ECO:0000256" key="6">
    <source>
        <dbReference type="ARBA" id="ARBA00023136"/>
    </source>
</evidence>
<dbReference type="InterPro" id="IPR000715">
    <property type="entry name" value="Glycosyl_transferase_4"/>
</dbReference>
<feature type="transmembrane region" description="Helical" evidence="8">
    <location>
        <begin position="77"/>
        <end position="96"/>
    </location>
</feature>
<sequence length="337" mass="35240">MTAPDYIASLITIALAAILCAVATWALMPLLARYALARPNARSSHRSPTPQGAGIAVILSTLTVAGGVIAVTSPVAAGLPTMLFVATVVIALVGAVDDIRPIPVMPRLALQALAVGAVLLTIPGELRLLPVAPLWIERGVLFLAGLWFVNLVNFMDGLDWMTVAEIAPVTGALVVLGLFGALPPAATIVAAALCGAMLAFAPFNRPVAKVFLGDVGSLPIGLLVGWCLLELALRQNFAAALLLPLYYLADASLTLLRRLKNREAVWLAHRSHFYQRATDNGFSVRQVAGRVLTTNLVLAILAGLSVMLGSGLADLILLGCGAATVAILLVQFATPRR</sequence>
<keyword evidence="7" id="KW-0460">Magnesium</keyword>
<keyword evidence="4 8" id="KW-0812">Transmembrane</keyword>
<feature type="binding site" evidence="7">
    <location>
        <position position="214"/>
    </location>
    <ligand>
        <name>Mg(2+)</name>
        <dbReference type="ChEBI" id="CHEBI:18420"/>
    </ligand>
</feature>
<evidence type="ECO:0000256" key="1">
    <source>
        <dbReference type="ARBA" id="ARBA00004651"/>
    </source>
</evidence>
<feature type="transmembrane region" description="Helical" evidence="8">
    <location>
        <begin position="6"/>
        <end position="31"/>
    </location>
</feature>
<dbReference type="RefSeq" id="WP_044412296.1">
    <property type="nucleotide sequence ID" value="NZ_JXXE01000295.1"/>
</dbReference>
<organism evidence="9 10">
    <name type="scientific">Rhodopseudomonas palustris</name>
    <dbReference type="NCBI Taxonomy" id="1076"/>
    <lineage>
        <taxon>Bacteria</taxon>
        <taxon>Pseudomonadati</taxon>
        <taxon>Pseudomonadota</taxon>
        <taxon>Alphaproteobacteria</taxon>
        <taxon>Hyphomicrobiales</taxon>
        <taxon>Nitrobacteraceae</taxon>
        <taxon>Rhodopseudomonas</taxon>
    </lineage>
</organism>
<keyword evidence="7" id="KW-0479">Metal-binding</keyword>
<dbReference type="Pfam" id="PF00953">
    <property type="entry name" value="Glycos_transf_4"/>
    <property type="match status" value="1"/>
</dbReference>
<keyword evidence="5 8" id="KW-1133">Transmembrane helix</keyword>
<proteinExistence type="predicted"/>
<feature type="transmembrane region" description="Helical" evidence="8">
    <location>
        <begin position="291"/>
        <end position="309"/>
    </location>
</feature>
<dbReference type="GO" id="GO:0005886">
    <property type="term" value="C:plasma membrane"/>
    <property type="evidence" value="ECO:0007669"/>
    <property type="project" value="UniProtKB-SubCell"/>
</dbReference>
<keyword evidence="6 8" id="KW-0472">Membrane</keyword>
<dbReference type="PANTHER" id="PTHR22926:SF3">
    <property type="entry name" value="UNDECAPRENYL-PHOSPHATE ALPHA-N-ACETYLGLUCOSAMINYL 1-PHOSPHATE TRANSFERASE"/>
    <property type="match status" value="1"/>
</dbReference>
<dbReference type="PANTHER" id="PTHR22926">
    <property type="entry name" value="PHOSPHO-N-ACETYLMURAMOYL-PENTAPEPTIDE-TRANSFERASE"/>
    <property type="match status" value="1"/>
</dbReference>
<evidence type="ECO:0000313" key="9">
    <source>
        <dbReference type="EMBL" id="KIZ41556.1"/>
    </source>
</evidence>
<evidence type="ECO:0000256" key="7">
    <source>
        <dbReference type="PIRSR" id="PIRSR600715-1"/>
    </source>
</evidence>
<dbReference type="Proteomes" id="UP000032515">
    <property type="component" value="Unassembled WGS sequence"/>
</dbReference>
<feature type="transmembrane region" description="Helical" evidence="8">
    <location>
        <begin position="160"/>
        <end position="179"/>
    </location>
</feature>
<keyword evidence="2" id="KW-1003">Cell membrane</keyword>
<evidence type="ECO:0000256" key="2">
    <source>
        <dbReference type="ARBA" id="ARBA00022475"/>
    </source>
</evidence>
<evidence type="ECO:0000256" key="3">
    <source>
        <dbReference type="ARBA" id="ARBA00022679"/>
    </source>
</evidence>
<feature type="binding site" evidence="7">
    <location>
        <position position="153"/>
    </location>
    <ligand>
        <name>Mg(2+)</name>
        <dbReference type="ChEBI" id="CHEBI:18420"/>
    </ligand>
</feature>
<dbReference type="GO" id="GO:0009103">
    <property type="term" value="P:lipopolysaccharide biosynthetic process"/>
    <property type="evidence" value="ECO:0007669"/>
    <property type="project" value="TreeGrafter"/>
</dbReference>
<feature type="transmembrane region" description="Helical" evidence="8">
    <location>
        <begin position="315"/>
        <end position="334"/>
    </location>
</feature>
<evidence type="ECO:0000256" key="4">
    <source>
        <dbReference type="ARBA" id="ARBA00022692"/>
    </source>
</evidence>
<name>A0A0D7ELL4_RHOPL</name>
<feature type="transmembrane region" description="Helical" evidence="8">
    <location>
        <begin position="52"/>
        <end position="71"/>
    </location>
</feature>